<organism evidence="3 4">
    <name type="scientific">Trichodelitschia bisporula</name>
    <dbReference type="NCBI Taxonomy" id="703511"/>
    <lineage>
        <taxon>Eukaryota</taxon>
        <taxon>Fungi</taxon>
        <taxon>Dikarya</taxon>
        <taxon>Ascomycota</taxon>
        <taxon>Pezizomycotina</taxon>
        <taxon>Dothideomycetes</taxon>
        <taxon>Dothideomycetes incertae sedis</taxon>
        <taxon>Phaeotrichales</taxon>
        <taxon>Phaeotrichaceae</taxon>
        <taxon>Trichodelitschia</taxon>
    </lineage>
</organism>
<dbReference type="Pfam" id="PF14661">
    <property type="entry name" value="HAUS6_N"/>
    <property type="match status" value="1"/>
</dbReference>
<dbReference type="OrthoDB" id="5575722at2759"/>
<dbReference type="EMBL" id="ML996689">
    <property type="protein sequence ID" value="KAF2403504.1"/>
    <property type="molecule type" value="Genomic_DNA"/>
</dbReference>
<reference evidence="3" key="1">
    <citation type="journal article" date="2020" name="Stud. Mycol.">
        <title>101 Dothideomycetes genomes: a test case for predicting lifestyles and emergence of pathogens.</title>
        <authorList>
            <person name="Haridas S."/>
            <person name="Albert R."/>
            <person name="Binder M."/>
            <person name="Bloem J."/>
            <person name="Labutti K."/>
            <person name="Salamov A."/>
            <person name="Andreopoulos B."/>
            <person name="Baker S."/>
            <person name="Barry K."/>
            <person name="Bills G."/>
            <person name="Bluhm B."/>
            <person name="Cannon C."/>
            <person name="Castanera R."/>
            <person name="Culley D."/>
            <person name="Daum C."/>
            <person name="Ezra D."/>
            <person name="Gonzalez J."/>
            <person name="Henrissat B."/>
            <person name="Kuo A."/>
            <person name="Liang C."/>
            <person name="Lipzen A."/>
            <person name="Lutzoni F."/>
            <person name="Magnuson J."/>
            <person name="Mondo S."/>
            <person name="Nolan M."/>
            <person name="Ohm R."/>
            <person name="Pangilinan J."/>
            <person name="Park H.-J."/>
            <person name="Ramirez L."/>
            <person name="Alfaro M."/>
            <person name="Sun H."/>
            <person name="Tritt A."/>
            <person name="Yoshinaga Y."/>
            <person name="Zwiers L.-H."/>
            <person name="Turgeon B."/>
            <person name="Goodwin S."/>
            <person name="Spatafora J."/>
            <person name="Crous P."/>
            <person name="Grigoriev I."/>
        </authorList>
    </citation>
    <scope>NUCLEOTIDE SEQUENCE</scope>
    <source>
        <strain evidence="3">CBS 262.69</strain>
    </source>
</reference>
<feature type="domain" description="HAUS augmin-like complex subunit 6 N-terminal" evidence="2">
    <location>
        <begin position="26"/>
        <end position="83"/>
    </location>
</feature>
<dbReference type="InterPro" id="IPR028163">
    <property type="entry name" value="HAUS_6_N"/>
</dbReference>
<feature type="non-terminal residue" evidence="3">
    <location>
        <position position="264"/>
    </location>
</feature>
<proteinExistence type="predicted"/>
<evidence type="ECO:0000259" key="2">
    <source>
        <dbReference type="Pfam" id="PF14661"/>
    </source>
</evidence>
<accession>A0A6G1I5N9</accession>
<sequence length="264" mass="30315">MARLQPASNSAPPVAALPLRPVADLFVTNLRLLDLDRKPDWPGITPRTFSTKDSQQNQKQRIRCVEWALFRLFEIWDADEARDNGVLGRESTLRKTMLDECKGDKLVEILVVFSTAVLRKRSLLPLAIAHRAALTRLLQRKEQMRERVREFKNLLDTKSAQLQERWDKCSKTQLASVSAAEEAQAKKTLHENWPGHSKWPETLLYGDDTEAGDQLLHQPFQDVWRVVMSGGTLQPAEETVGLLQNLEQRISNQAERLQKWQAFR</sequence>
<dbReference type="AlphaFoldDB" id="A0A6G1I5N9"/>
<evidence type="ECO:0000256" key="1">
    <source>
        <dbReference type="SAM" id="Coils"/>
    </source>
</evidence>
<name>A0A6G1I5N9_9PEZI</name>
<gene>
    <name evidence="3" type="ORF">EJ06DRAFT_571733</name>
</gene>
<evidence type="ECO:0000313" key="3">
    <source>
        <dbReference type="EMBL" id="KAF2403504.1"/>
    </source>
</evidence>
<feature type="coiled-coil region" evidence="1">
    <location>
        <begin position="134"/>
        <end position="161"/>
    </location>
</feature>
<protein>
    <recommendedName>
        <fullName evidence="2">HAUS augmin-like complex subunit 6 N-terminal domain-containing protein</fullName>
    </recommendedName>
</protein>
<feature type="coiled-coil region" evidence="1">
    <location>
        <begin position="236"/>
        <end position="263"/>
    </location>
</feature>
<evidence type="ECO:0000313" key="4">
    <source>
        <dbReference type="Proteomes" id="UP000799640"/>
    </source>
</evidence>
<keyword evidence="4" id="KW-1185">Reference proteome</keyword>
<keyword evidence="1" id="KW-0175">Coiled coil</keyword>
<dbReference type="Proteomes" id="UP000799640">
    <property type="component" value="Unassembled WGS sequence"/>
</dbReference>